<reference evidence="2" key="1">
    <citation type="submission" date="2013-11" db="EMBL/GenBank/DDBJ databases">
        <title>Genome sequence of the fusiform rust pathogen reveals effectors for host alternation and coevolution with pine.</title>
        <authorList>
            <consortium name="DOE Joint Genome Institute"/>
            <person name="Smith K."/>
            <person name="Pendleton A."/>
            <person name="Kubisiak T."/>
            <person name="Anderson C."/>
            <person name="Salamov A."/>
            <person name="Aerts A."/>
            <person name="Riley R."/>
            <person name="Clum A."/>
            <person name="Lindquist E."/>
            <person name="Ence D."/>
            <person name="Campbell M."/>
            <person name="Kronenberg Z."/>
            <person name="Feau N."/>
            <person name="Dhillon B."/>
            <person name="Hamelin R."/>
            <person name="Burleigh J."/>
            <person name="Smith J."/>
            <person name="Yandell M."/>
            <person name="Nelson C."/>
            <person name="Grigoriev I."/>
            <person name="Davis J."/>
        </authorList>
    </citation>
    <scope>NUCLEOTIDE SEQUENCE</scope>
    <source>
        <strain evidence="2">G11</strain>
    </source>
</reference>
<feature type="region of interest" description="Disordered" evidence="1">
    <location>
        <begin position="36"/>
        <end position="75"/>
    </location>
</feature>
<name>A0A9P6NTZ2_9BASI</name>
<evidence type="ECO:0000313" key="2">
    <source>
        <dbReference type="EMBL" id="KAG0150258.1"/>
    </source>
</evidence>
<keyword evidence="3" id="KW-1185">Reference proteome</keyword>
<evidence type="ECO:0000256" key="1">
    <source>
        <dbReference type="SAM" id="MobiDB-lite"/>
    </source>
</evidence>
<protein>
    <submittedName>
        <fullName evidence="2">Uncharacterized protein</fullName>
    </submittedName>
</protein>
<organism evidence="2 3">
    <name type="scientific">Cronartium quercuum f. sp. fusiforme G11</name>
    <dbReference type="NCBI Taxonomy" id="708437"/>
    <lineage>
        <taxon>Eukaryota</taxon>
        <taxon>Fungi</taxon>
        <taxon>Dikarya</taxon>
        <taxon>Basidiomycota</taxon>
        <taxon>Pucciniomycotina</taxon>
        <taxon>Pucciniomycetes</taxon>
        <taxon>Pucciniales</taxon>
        <taxon>Coleosporiaceae</taxon>
        <taxon>Cronartium</taxon>
    </lineage>
</organism>
<gene>
    <name evidence="2" type="ORF">CROQUDRAFT_88292</name>
</gene>
<dbReference type="Proteomes" id="UP000886653">
    <property type="component" value="Unassembled WGS sequence"/>
</dbReference>
<dbReference type="EMBL" id="MU167221">
    <property type="protein sequence ID" value="KAG0150258.1"/>
    <property type="molecule type" value="Genomic_DNA"/>
</dbReference>
<evidence type="ECO:0000313" key="3">
    <source>
        <dbReference type="Proteomes" id="UP000886653"/>
    </source>
</evidence>
<sequence>MPLHHSERLRQNQEKHEMSLGWDPYVEEIKLNGWTSSGFIRTNPAPMKSQTPAQSTSNSGPTRNHSQNLGALPYL</sequence>
<proteinExistence type="predicted"/>
<feature type="compositionally biased region" description="Polar residues" evidence="1">
    <location>
        <begin position="48"/>
        <end position="69"/>
    </location>
</feature>
<dbReference type="AlphaFoldDB" id="A0A9P6NTZ2"/>
<accession>A0A9P6NTZ2</accession>
<comment type="caution">
    <text evidence="2">The sequence shown here is derived from an EMBL/GenBank/DDBJ whole genome shotgun (WGS) entry which is preliminary data.</text>
</comment>